<dbReference type="EMBL" id="JAMKFB020000016">
    <property type="protein sequence ID" value="KAL0171431.1"/>
    <property type="molecule type" value="Genomic_DNA"/>
</dbReference>
<feature type="non-terminal residue" evidence="1">
    <location>
        <position position="1"/>
    </location>
</feature>
<proteinExistence type="predicted"/>
<reference evidence="1 2" key="1">
    <citation type="submission" date="2024-05" db="EMBL/GenBank/DDBJ databases">
        <title>Genome sequencing and assembly of Indian major carp, Cirrhinus mrigala (Hamilton, 1822).</title>
        <authorList>
            <person name="Mohindra V."/>
            <person name="Chowdhury L.M."/>
            <person name="Lal K."/>
            <person name="Jena J.K."/>
        </authorList>
    </citation>
    <scope>NUCLEOTIDE SEQUENCE [LARGE SCALE GENOMIC DNA]</scope>
    <source>
        <strain evidence="1">CM1030</strain>
        <tissue evidence="1">Blood</tissue>
    </source>
</reference>
<sequence>TSSVIFFNIQNTLRNMRLLAKGLLCNLEEKLLDINTEPLGNYIKMLKLQDSPQRGRTGFKPDRAKRVSIDQRFVVNREDI</sequence>
<keyword evidence="2" id="KW-1185">Reference proteome</keyword>
<gene>
    <name evidence="1" type="ORF">M9458_031742</name>
</gene>
<organism evidence="1 2">
    <name type="scientific">Cirrhinus mrigala</name>
    <name type="common">Mrigala</name>
    <dbReference type="NCBI Taxonomy" id="683832"/>
    <lineage>
        <taxon>Eukaryota</taxon>
        <taxon>Metazoa</taxon>
        <taxon>Chordata</taxon>
        <taxon>Craniata</taxon>
        <taxon>Vertebrata</taxon>
        <taxon>Euteleostomi</taxon>
        <taxon>Actinopterygii</taxon>
        <taxon>Neopterygii</taxon>
        <taxon>Teleostei</taxon>
        <taxon>Ostariophysi</taxon>
        <taxon>Cypriniformes</taxon>
        <taxon>Cyprinidae</taxon>
        <taxon>Labeoninae</taxon>
        <taxon>Labeonini</taxon>
        <taxon>Cirrhinus</taxon>
    </lineage>
</organism>
<feature type="non-terminal residue" evidence="1">
    <location>
        <position position="80"/>
    </location>
</feature>
<accession>A0ABD0PCS4</accession>
<name>A0ABD0PCS4_CIRMR</name>
<protein>
    <submittedName>
        <fullName evidence="1">Uncharacterized protein</fullName>
    </submittedName>
</protein>
<evidence type="ECO:0000313" key="1">
    <source>
        <dbReference type="EMBL" id="KAL0171431.1"/>
    </source>
</evidence>
<evidence type="ECO:0000313" key="2">
    <source>
        <dbReference type="Proteomes" id="UP001529510"/>
    </source>
</evidence>
<comment type="caution">
    <text evidence="1">The sequence shown here is derived from an EMBL/GenBank/DDBJ whole genome shotgun (WGS) entry which is preliminary data.</text>
</comment>
<dbReference type="Proteomes" id="UP001529510">
    <property type="component" value="Unassembled WGS sequence"/>
</dbReference>
<dbReference type="AlphaFoldDB" id="A0ABD0PCS4"/>